<keyword evidence="1" id="KW-0472">Membrane</keyword>
<dbReference type="Gene3D" id="3.10.20.310">
    <property type="entry name" value="membrane protein fhac"/>
    <property type="match status" value="1"/>
</dbReference>
<dbReference type="InterPro" id="IPR005565">
    <property type="entry name" value="Hemolysn_activator_HlyB_C"/>
</dbReference>
<evidence type="ECO:0000256" key="3">
    <source>
        <dbReference type="ARBA" id="ARBA00023237"/>
    </source>
</evidence>
<keyword evidence="2" id="KW-0812">Transmembrane</keyword>
<reference evidence="6" key="1">
    <citation type="submission" date="2018-05" db="EMBL/GenBank/DDBJ databases">
        <authorList>
            <person name="Lanie J.A."/>
            <person name="Ng W.-L."/>
            <person name="Kazmierczak K.M."/>
            <person name="Andrzejewski T.M."/>
            <person name="Davidsen T.M."/>
            <person name="Wayne K.J."/>
            <person name="Tettelin H."/>
            <person name="Glass J.I."/>
            <person name="Rusch D."/>
            <person name="Podicherti R."/>
            <person name="Tsui H.-C.T."/>
            <person name="Winkler M.E."/>
        </authorList>
    </citation>
    <scope>NUCLEOTIDE SEQUENCE</scope>
</reference>
<keyword evidence="3" id="KW-0998">Cell outer membrane</keyword>
<feature type="domain" description="Polypeptide-transport-associated ShlB-type" evidence="5">
    <location>
        <begin position="46"/>
        <end position="116"/>
    </location>
</feature>
<sequence>MKRFVAILLFIINISPFSVYSESGQYIVYETGLVVPSGADEISFIFSGIHLENEIAAMEKMRQNMFLSKLNQKITLTEFYNLLIALEQLYVLNGYFLTRFIVPPQTIEEGASIHVIVYPGKIESIDTTQLSKRIAKPISSYFTDLLEREGLEYPIIENAIIKSRDLPGVDLETTIKAGEKPGTSSLQLNADHDLINGYFGYSNGLSEAAGKDQFTTYYSFNSLLGYGENFYVGYTVDPENNNAPEITDYREASLVGVSIPLTPSNFFLFGSYNNSITQPKGLNKKGDFTQTDIGIDYQLKNTRLEKYTVSAGLQWLTEKERSTFSYITEDTFYDESESVELKLKAMDLSFFNNWTMRAESSLKIATSRLGGTKKNNSNLSRVGATTDFIKWNNSIKLNRGLPLQLQLRTHLNFQKLISDHGVINAEQIGITGPGQLSGFVSGHMAGDEGYFFRTDLGRLFYPFYKDDAEIEKKKTLSLEPYFHAAVGATYLKQPASGEYKHLEAGNAGLGVKIRIPNFLLLSDYLDINLEMATADKNLADSKSSTSYLINATFSF</sequence>
<evidence type="ECO:0000313" key="6">
    <source>
        <dbReference type="EMBL" id="SVA51570.1"/>
    </source>
</evidence>
<evidence type="ECO:0000259" key="4">
    <source>
        <dbReference type="Pfam" id="PF03865"/>
    </source>
</evidence>
<organism evidence="6">
    <name type="scientific">marine metagenome</name>
    <dbReference type="NCBI Taxonomy" id="408172"/>
    <lineage>
        <taxon>unclassified sequences</taxon>
        <taxon>metagenomes</taxon>
        <taxon>ecological metagenomes</taxon>
    </lineage>
</organism>
<dbReference type="Pfam" id="PF03865">
    <property type="entry name" value="ShlB"/>
    <property type="match status" value="1"/>
</dbReference>
<dbReference type="GO" id="GO:0098046">
    <property type="term" value="C:type V protein secretion system complex"/>
    <property type="evidence" value="ECO:0007669"/>
    <property type="project" value="TreeGrafter"/>
</dbReference>
<accession>A0A381WGB2</accession>
<evidence type="ECO:0008006" key="7">
    <source>
        <dbReference type="Google" id="ProtNLM"/>
    </source>
</evidence>
<evidence type="ECO:0000256" key="1">
    <source>
        <dbReference type="ARBA" id="ARBA00022452"/>
    </source>
</evidence>
<dbReference type="Gene3D" id="2.40.160.50">
    <property type="entry name" value="membrane protein fhac: a member of the omp85/tpsb transporter family"/>
    <property type="match status" value="1"/>
</dbReference>
<dbReference type="PANTHER" id="PTHR34597:SF3">
    <property type="entry name" value="OUTER MEMBRANE TRANSPORTER CDIB"/>
    <property type="match status" value="1"/>
</dbReference>
<protein>
    <recommendedName>
        <fullName evidence="7">POTRA domain-containing protein</fullName>
    </recommendedName>
</protein>
<dbReference type="PANTHER" id="PTHR34597">
    <property type="entry name" value="SLR1661 PROTEIN"/>
    <property type="match status" value="1"/>
</dbReference>
<keyword evidence="1" id="KW-1134">Transmembrane beta strand</keyword>
<name>A0A381WGB2_9ZZZZ</name>
<proteinExistence type="predicted"/>
<dbReference type="InterPro" id="IPR051544">
    <property type="entry name" value="TPS_OM_transporter"/>
</dbReference>
<dbReference type="GO" id="GO:0046819">
    <property type="term" value="P:protein secretion by the type V secretion system"/>
    <property type="evidence" value="ECO:0007669"/>
    <property type="project" value="TreeGrafter"/>
</dbReference>
<dbReference type="AlphaFoldDB" id="A0A381WGB2"/>
<gene>
    <name evidence="6" type="ORF">METZ01_LOCUS104424</name>
</gene>
<dbReference type="InterPro" id="IPR013686">
    <property type="entry name" value="Polypept-transport_assoc_ShlB"/>
</dbReference>
<dbReference type="Pfam" id="PF08479">
    <property type="entry name" value="POTRA_2"/>
    <property type="match status" value="1"/>
</dbReference>
<feature type="domain" description="Haemolysin activator HlyB C-terminal" evidence="4">
    <location>
        <begin position="182"/>
        <end position="504"/>
    </location>
</feature>
<dbReference type="EMBL" id="UINC01011727">
    <property type="protein sequence ID" value="SVA51570.1"/>
    <property type="molecule type" value="Genomic_DNA"/>
</dbReference>
<dbReference type="GO" id="GO:0008320">
    <property type="term" value="F:protein transmembrane transporter activity"/>
    <property type="evidence" value="ECO:0007669"/>
    <property type="project" value="TreeGrafter"/>
</dbReference>
<evidence type="ECO:0000259" key="5">
    <source>
        <dbReference type="Pfam" id="PF08479"/>
    </source>
</evidence>
<evidence type="ECO:0000256" key="2">
    <source>
        <dbReference type="ARBA" id="ARBA00022692"/>
    </source>
</evidence>